<evidence type="ECO:0000256" key="2">
    <source>
        <dbReference type="ARBA" id="ARBA00022475"/>
    </source>
</evidence>
<feature type="transmembrane region" description="Helical" evidence="8">
    <location>
        <begin position="40"/>
        <end position="58"/>
    </location>
</feature>
<comment type="similarity">
    <text evidence="6">Belongs to the fluoride channel Fluc/FEX (TC 1.A.43) family.</text>
</comment>
<evidence type="ECO:0000256" key="7">
    <source>
        <dbReference type="ARBA" id="ARBA00035585"/>
    </source>
</evidence>
<organism evidence="9">
    <name type="scientific">freshwater metagenome</name>
    <dbReference type="NCBI Taxonomy" id="449393"/>
    <lineage>
        <taxon>unclassified sequences</taxon>
        <taxon>metagenomes</taxon>
        <taxon>ecological metagenomes</taxon>
    </lineage>
</organism>
<evidence type="ECO:0000256" key="6">
    <source>
        <dbReference type="ARBA" id="ARBA00035120"/>
    </source>
</evidence>
<keyword evidence="4 8" id="KW-1133">Transmembrane helix</keyword>
<dbReference type="Pfam" id="PF02537">
    <property type="entry name" value="CRCB"/>
    <property type="match status" value="1"/>
</dbReference>
<evidence type="ECO:0000256" key="3">
    <source>
        <dbReference type="ARBA" id="ARBA00022692"/>
    </source>
</evidence>
<name>A0A6J6BZM1_9ZZZZ</name>
<feature type="transmembrane region" description="Helical" evidence="8">
    <location>
        <begin position="70"/>
        <end position="91"/>
    </location>
</feature>
<evidence type="ECO:0000313" key="9">
    <source>
        <dbReference type="EMBL" id="CAB4544386.1"/>
    </source>
</evidence>
<comment type="subcellular location">
    <subcellularLocation>
        <location evidence="1">Cell membrane</location>
        <topology evidence="1">Multi-pass membrane protein</topology>
    </subcellularLocation>
</comment>
<feature type="transmembrane region" description="Helical" evidence="8">
    <location>
        <begin position="97"/>
        <end position="114"/>
    </location>
</feature>
<evidence type="ECO:0000256" key="5">
    <source>
        <dbReference type="ARBA" id="ARBA00023136"/>
    </source>
</evidence>
<gene>
    <name evidence="9" type="ORF">UFOPK1503_00497</name>
</gene>
<dbReference type="EMBL" id="CAEZST010000006">
    <property type="protein sequence ID" value="CAB4544386.1"/>
    <property type="molecule type" value="Genomic_DNA"/>
</dbReference>
<accession>A0A6J6BZM1</accession>
<proteinExistence type="inferred from homology"/>
<protein>
    <submittedName>
        <fullName evidence="9">Unannotated protein</fullName>
    </submittedName>
</protein>
<feature type="transmembrane region" description="Helical" evidence="8">
    <location>
        <begin position="7"/>
        <end position="25"/>
    </location>
</feature>
<dbReference type="GO" id="GO:0005886">
    <property type="term" value="C:plasma membrane"/>
    <property type="evidence" value="ECO:0007669"/>
    <property type="project" value="UniProtKB-SubCell"/>
</dbReference>
<comment type="catalytic activity">
    <reaction evidence="7">
        <text>fluoride(in) = fluoride(out)</text>
        <dbReference type="Rhea" id="RHEA:76159"/>
        <dbReference type="ChEBI" id="CHEBI:17051"/>
    </reaction>
    <physiologicalReaction direction="left-to-right" evidence="7">
        <dbReference type="Rhea" id="RHEA:76160"/>
    </physiologicalReaction>
</comment>
<dbReference type="AlphaFoldDB" id="A0A6J6BZM1"/>
<dbReference type="InterPro" id="IPR003691">
    <property type="entry name" value="FluC"/>
</dbReference>
<evidence type="ECO:0000256" key="1">
    <source>
        <dbReference type="ARBA" id="ARBA00004651"/>
    </source>
</evidence>
<keyword evidence="5 8" id="KW-0472">Membrane</keyword>
<sequence>MLANWRVAGLVFFGGAIGSMLRHVVHDWVASFYAYPTSEIISLGFINLLGSYFLGLVIRHPLFQSEYRQGFFGTGLAGGFTTMSAITIFIVAEDLTSDIAVMLFGAVIAFAAGWHQGRRAAKKKAAK</sequence>
<reference evidence="9" key="1">
    <citation type="submission" date="2020-05" db="EMBL/GenBank/DDBJ databases">
        <authorList>
            <person name="Chiriac C."/>
            <person name="Salcher M."/>
            <person name="Ghai R."/>
            <person name="Kavagutti S V."/>
        </authorList>
    </citation>
    <scope>NUCLEOTIDE SEQUENCE</scope>
</reference>
<keyword evidence="3 8" id="KW-0812">Transmembrane</keyword>
<evidence type="ECO:0000256" key="4">
    <source>
        <dbReference type="ARBA" id="ARBA00022989"/>
    </source>
</evidence>
<evidence type="ECO:0000256" key="8">
    <source>
        <dbReference type="SAM" id="Phobius"/>
    </source>
</evidence>
<keyword evidence="2" id="KW-1003">Cell membrane</keyword>